<evidence type="ECO:0000259" key="12">
    <source>
        <dbReference type="Pfam" id="PF23936"/>
    </source>
</evidence>
<dbReference type="InterPro" id="IPR056164">
    <property type="entry name" value="Beta-prop_ELP1_1st"/>
</dbReference>
<dbReference type="InterPro" id="IPR015943">
    <property type="entry name" value="WD40/YVTN_repeat-like_dom_sf"/>
</dbReference>
<evidence type="ECO:0000256" key="6">
    <source>
        <dbReference type="ARBA" id="ARBA00029535"/>
    </source>
</evidence>
<dbReference type="SUPFAM" id="SSF82171">
    <property type="entry name" value="DPP6 N-terminal domain-like"/>
    <property type="match status" value="1"/>
</dbReference>
<dbReference type="InterPro" id="IPR056169">
    <property type="entry name" value="HB_ELP1"/>
</dbReference>
<gene>
    <name evidence="13" type="ORF">PPACK8108_LOCUS20944</name>
</gene>
<keyword evidence="5" id="KW-0819">tRNA processing</keyword>
<sequence length="1398" mass="156036">MKSLVHLSSSTIQLPPPVTLVQICLNPDSGTVYGASIDGQTNSISVWAIDFEGRHQSNFHRLVSRLCVDQEDDLSSEQPLSVVSLKVISEFMQLCLVTSDGRISVCPLIEEPNDETLNPEEFGVVGQFHERISAAAWSPDDEILVVITGVGSIILFTKSFDLLLEVPIDYKRFGDDQPVSLGWGTKSTQFHGSLGKSAALAGDFTEPSEVSPAPDTMSPLYQISWRGDGAFFAISCPDSNASVIGSSRSIKVYSRDGLLSSSSERVPNSRLGDAMAWRPEGSIIASSVQDMIGNRLNVMFFERNGLQRYGFNLLDAHRAERIWGMSWNSDSRVLAVGLTKPGLQDGDNENQSHTHSVQLWTRNNYHWYLKHEIQSDLQPVSKMEGVPSMLWHPENPHLIYFIGTGGSVERRQLSWENLADQTLKPYDTGSVAVIDGFQVLLTNFRYQTVPPPMSSTQLNVLIEDGGNLPRIPAHVSFSLQSGLVAVAFPHAQIICYLRDISKDGHKLSDPIELGRFVLELDTSHTLCRQICVSDMSRKKDGSEFLLLALFSDIKLGGRARDGIYIQKICIGGSGDTHFNTPTVFYAQGLEKWCKVIASHFEGQFFIQSSDGRIEEVRYTPHLAPTFTVSSFWARFPLFCPTFLSFASPQLSLEFLDSVILFGLSETGKLYLNQHLVAGDCSSFTVDNNDLMYTTFSHQLKFVPLTIKLVEKLRARAESSEISTLLKSSPGTTRAVERGSVIVACSPSAMKIILQMPRGNLETIYPRPMVLRWICLNLLGEGRWAEAFLQCRKHKIEFNILVDFDRTRFLMEGVERLVTGLENNDHLSLFISSLTSVDVTEELYPITKSWNAGRPIDCDINESLSGEAKINTVCQLMIDELTKKQVKWGYINSILTAMVSKKPSDYKSALGLLSELKIEDSEKVEDAIKYIIFLSDVNELYKVALSMYDLTLVILVAQHSQKDPKEYLPFLQSLKEFDIDRRKFKIDDYLGRYSTALTHLVTSPDATTSEVLNYVVLHSLYVEALELFIDDFEKSKSVRALQGDWLMTQGKTMEAGLVYMLAGEIHKAVEGFQQAEAWEQMFSIILQHPNNIDIHSNAQEMAERLSSSGRFLDCAVVLLDYANDLDGAIGALCEGQSFSEAIRKTLSASRADLITDTIIPSIEANTQSFLDELELLKEQLLKQVERLSILKKTRETNPNQFFLQPINKEESGDTLEGADAMTEATTIFRTDYSRYTRGFSGRSAGSAISTRSGRSAAHSSKLRKKEAKKKASGKKGSVYEEEYLLSTIIKLATETLPSLQNSAGRLLPALVQLISLDRPSARRLLSLAKGVQSTLTELQSLIVSKVKVVWDEREEEGRGGGEDDGWKRLEAFEAYFRNLAKFCRPSVQDVSSWRLSILD</sequence>
<evidence type="ECO:0000256" key="7">
    <source>
        <dbReference type="SAM" id="MobiDB-lite"/>
    </source>
</evidence>
<dbReference type="InterPro" id="IPR056167">
    <property type="entry name" value="A-sol_ELP1"/>
</dbReference>
<reference evidence="13" key="1">
    <citation type="submission" date="2022-06" db="EMBL/GenBank/DDBJ databases">
        <authorList>
            <consortium name="SYNGENTA / RWTH Aachen University"/>
        </authorList>
    </citation>
    <scope>NUCLEOTIDE SEQUENCE</scope>
</reference>
<evidence type="ECO:0000313" key="13">
    <source>
        <dbReference type="EMBL" id="CAH7686311.1"/>
    </source>
</evidence>
<dbReference type="GO" id="GO:0033588">
    <property type="term" value="C:elongator holoenzyme complex"/>
    <property type="evidence" value="ECO:0007669"/>
    <property type="project" value="InterPro"/>
</dbReference>
<feature type="domain" description="ELP1 first N-terminal beta-propeller" evidence="8">
    <location>
        <begin position="65"/>
        <end position="394"/>
    </location>
</feature>
<dbReference type="GO" id="GO:0002926">
    <property type="term" value="P:tRNA wobble base 5-methoxycarbonylmethyl-2-thiouridinylation"/>
    <property type="evidence" value="ECO:0007669"/>
    <property type="project" value="TreeGrafter"/>
</dbReference>
<keyword evidence="4" id="KW-0963">Cytoplasm</keyword>
<organism evidence="13 14">
    <name type="scientific">Phakopsora pachyrhizi</name>
    <name type="common">Asian soybean rust disease fungus</name>
    <dbReference type="NCBI Taxonomy" id="170000"/>
    <lineage>
        <taxon>Eukaryota</taxon>
        <taxon>Fungi</taxon>
        <taxon>Dikarya</taxon>
        <taxon>Basidiomycota</taxon>
        <taxon>Pucciniomycotina</taxon>
        <taxon>Pucciniomycetes</taxon>
        <taxon>Pucciniales</taxon>
        <taxon>Phakopsoraceae</taxon>
        <taxon>Phakopsora</taxon>
    </lineage>
</organism>
<dbReference type="InterPro" id="IPR056166">
    <property type="entry name" value="TPR_ELP1"/>
</dbReference>
<feature type="domain" description="ELP1 N-terminal second beta-propeller" evidence="9">
    <location>
        <begin position="433"/>
        <end position="742"/>
    </location>
</feature>
<protein>
    <recommendedName>
        <fullName evidence="6">Elongator complex protein 1</fullName>
    </recommendedName>
</protein>
<dbReference type="Pfam" id="PF23936">
    <property type="entry name" value="HB_ELP1"/>
    <property type="match status" value="1"/>
</dbReference>
<evidence type="ECO:0000256" key="1">
    <source>
        <dbReference type="ARBA" id="ARBA00004496"/>
    </source>
</evidence>
<dbReference type="Proteomes" id="UP001153365">
    <property type="component" value="Unassembled WGS sequence"/>
</dbReference>
<dbReference type="InterPro" id="IPR006849">
    <property type="entry name" value="Elp1"/>
</dbReference>
<evidence type="ECO:0000256" key="3">
    <source>
        <dbReference type="ARBA" id="ARBA00006086"/>
    </source>
</evidence>
<feature type="compositionally biased region" description="Basic residues" evidence="7">
    <location>
        <begin position="1259"/>
        <end position="1272"/>
    </location>
</feature>
<dbReference type="GO" id="GO:0005829">
    <property type="term" value="C:cytosol"/>
    <property type="evidence" value="ECO:0007669"/>
    <property type="project" value="TreeGrafter"/>
</dbReference>
<feature type="domain" description="ELP1 alpha-solenoid" evidence="11">
    <location>
        <begin position="766"/>
        <end position="973"/>
    </location>
</feature>
<evidence type="ECO:0000259" key="11">
    <source>
        <dbReference type="Pfam" id="PF23925"/>
    </source>
</evidence>
<evidence type="ECO:0000256" key="5">
    <source>
        <dbReference type="ARBA" id="ARBA00022694"/>
    </source>
</evidence>
<name>A0AAV0BHB0_PHAPC</name>
<dbReference type="Pfam" id="PF23797">
    <property type="entry name" value="Beta-prop_ELP1_2nd"/>
    <property type="match status" value="1"/>
</dbReference>
<dbReference type="PANTHER" id="PTHR12747">
    <property type="entry name" value="ELONGATOR COMPLEX PROTEIN 1"/>
    <property type="match status" value="1"/>
</dbReference>
<evidence type="ECO:0000259" key="9">
    <source>
        <dbReference type="Pfam" id="PF23797"/>
    </source>
</evidence>
<evidence type="ECO:0000256" key="2">
    <source>
        <dbReference type="ARBA" id="ARBA00005043"/>
    </source>
</evidence>
<proteinExistence type="inferred from homology"/>
<evidence type="ECO:0000259" key="10">
    <source>
        <dbReference type="Pfam" id="PF23878"/>
    </source>
</evidence>
<feature type="domain" description="ELP1 TPR" evidence="10">
    <location>
        <begin position="981"/>
        <end position="1142"/>
    </location>
</feature>
<dbReference type="Pfam" id="PF23925">
    <property type="entry name" value="A-sol_ELP1"/>
    <property type="match status" value="1"/>
</dbReference>
<accession>A0AAV0BHB0</accession>
<keyword evidence="14" id="KW-1185">Reference proteome</keyword>
<dbReference type="PANTHER" id="PTHR12747:SF0">
    <property type="entry name" value="ELONGATOR COMPLEX PROTEIN 1"/>
    <property type="match status" value="1"/>
</dbReference>
<evidence type="ECO:0000313" key="14">
    <source>
        <dbReference type="Proteomes" id="UP001153365"/>
    </source>
</evidence>
<feature type="domain" description="ELP1 three-helical bundle" evidence="12">
    <location>
        <begin position="1151"/>
        <end position="1312"/>
    </location>
</feature>
<dbReference type="GO" id="GO:0000049">
    <property type="term" value="F:tRNA binding"/>
    <property type="evidence" value="ECO:0007669"/>
    <property type="project" value="TreeGrafter"/>
</dbReference>
<comment type="similarity">
    <text evidence="3">Belongs to the ELP1/IKA1 family.</text>
</comment>
<evidence type="ECO:0000256" key="4">
    <source>
        <dbReference type="ARBA" id="ARBA00022490"/>
    </source>
</evidence>
<dbReference type="Gene3D" id="2.130.10.10">
    <property type="entry name" value="YVTN repeat-like/Quinoprotein amine dehydrogenase"/>
    <property type="match status" value="1"/>
</dbReference>
<comment type="subcellular location">
    <subcellularLocation>
        <location evidence="1">Cytoplasm</location>
    </subcellularLocation>
</comment>
<dbReference type="EMBL" id="CALTRL010005783">
    <property type="protein sequence ID" value="CAH7686311.1"/>
    <property type="molecule type" value="Genomic_DNA"/>
</dbReference>
<dbReference type="PIRSF" id="PIRSF017233">
    <property type="entry name" value="IKAP"/>
    <property type="match status" value="1"/>
</dbReference>
<feature type="region of interest" description="Disordered" evidence="7">
    <location>
        <begin position="1240"/>
        <end position="1272"/>
    </location>
</feature>
<dbReference type="Pfam" id="PF04762">
    <property type="entry name" value="Beta-prop_ELP1_1st"/>
    <property type="match status" value="1"/>
</dbReference>
<evidence type="ECO:0000259" key="8">
    <source>
        <dbReference type="Pfam" id="PF04762"/>
    </source>
</evidence>
<dbReference type="Pfam" id="PF23878">
    <property type="entry name" value="TPR_ELP1"/>
    <property type="match status" value="1"/>
</dbReference>
<dbReference type="InterPro" id="IPR056165">
    <property type="entry name" value="Beta-prop_ELP1_2nd"/>
</dbReference>
<comment type="pathway">
    <text evidence="2">tRNA modification; 5-methoxycarbonylmethyl-2-thiouridine-tRNA biosynthesis.</text>
</comment>
<comment type="caution">
    <text evidence="13">The sequence shown here is derived from an EMBL/GenBank/DDBJ whole genome shotgun (WGS) entry which is preliminary data.</text>
</comment>